<feature type="compositionally biased region" description="Basic and acidic residues" evidence="1">
    <location>
        <begin position="452"/>
        <end position="469"/>
    </location>
</feature>
<sequence>MEKSIEYVQVMTNFESAYNVSSNLIQQPTMYIPVSLSFTSPMLSNRPSSPLFHRCKSPTSRIPLPTGSGPKFNFDLYKMNESNYEFDRDSLSSNRSISPYSSRKIYHNPIYSPLSSSISKQPTLSKLQQINDELSEALARSELTDRSPVHYHVHHYPLSQHTSRKYRSQSPTKERSSSTEIDVSPETHKARVTYKVHMPRRHQQSSRHMPTSDIYSSDDRMTIDLHPTRDQGFVRQRRKNPDHQDLWVVNGTSVRRNSYSDTNTSQCSETPRSLRYNDKPVKSNRRSVRGTGYYRYCNENREIYFILELSSPAVHHRSQHESARSHLSSSRAGRPEWHPPSRIVSERPPKYFKPSLKLESDMSTEKHHMDGAESEPVSQRETRSNRTKVRTGGEHLKKSAKNSENNAKSTWEPTVIGLSKSPVEEPKPPTNTTTDRHSLHNESTKPTVEIIPKSDRVIDENHSSPRHDLSGNQSPTSQRKKNQDSSHSSPRVEKVSTPHESRKPSIELPKPTNNILTHENDQNNSQDNNHTSLPTSEVKKNENDSSDNNETSKNQNLQPTTPPHSSAEVSKSNRKTPSPQPNNNEKHEAIIDDDTDENDQEVADSFDINKFLTDASRAILGPSKPDDTAPAAPRSLPKPIVKSPPRRKAQPLSPSSVASDQDLYNPPFGPKRKEKPPAIPTPSLPPPPPPPPPPPTTGSTNDAEGEDFFS</sequence>
<dbReference type="Proteomes" id="UP000663838">
    <property type="component" value="Unassembled WGS sequence"/>
</dbReference>
<protein>
    <submittedName>
        <fullName evidence="3">Uncharacterized protein</fullName>
    </submittedName>
</protein>
<feature type="compositionally biased region" description="Basic residues" evidence="1">
    <location>
        <begin position="190"/>
        <end position="205"/>
    </location>
</feature>
<feature type="compositionally biased region" description="Pro residues" evidence="1">
    <location>
        <begin position="677"/>
        <end position="696"/>
    </location>
</feature>
<accession>A0A821CVE8</accession>
<evidence type="ECO:0000313" key="3">
    <source>
        <dbReference type="EMBL" id="CAF4611995.1"/>
    </source>
</evidence>
<evidence type="ECO:0000256" key="1">
    <source>
        <dbReference type="SAM" id="MobiDB-lite"/>
    </source>
</evidence>
<dbReference type="EMBL" id="CAJNYV010000059">
    <property type="protein sequence ID" value="CAF3338212.1"/>
    <property type="molecule type" value="Genomic_DNA"/>
</dbReference>
<reference evidence="3" key="1">
    <citation type="submission" date="2021-02" db="EMBL/GenBank/DDBJ databases">
        <authorList>
            <person name="Nowell W R."/>
        </authorList>
    </citation>
    <scope>NUCLEOTIDE SEQUENCE</scope>
</reference>
<feature type="compositionally biased region" description="Basic and acidic residues" evidence="1">
    <location>
        <begin position="356"/>
        <end position="371"/>
    </location>
</feature>
<feature type="compositionally biased region" description="Acidic residues" evidence="1">
    <location>
        <begin position="591"/>
        <end position="604"/>
    </location>
</feature>
<comment type="caution">
    <text evidence="3">The sequence shown here is derived from an EMBL/GenBank/DDBJ whole genome shotgun (WGS) entry which is preliminary data.</text>
</comment>
<gene>
    <name evidence="2" type="ORF">KIK155_LOCUS2445</name>
    <name evidence="3" type="ORF">TOA249_LOCUS11360</name>
</gene>
<organism evidence="3 4">
    <name type="scientific">Rotaria socialis</name>
    <dbReference type="NCBI Taxonomy" id="392032"/>
    <lineage>
        <taxon>Eukaryota</taxon>
        <taxon>Metazoa</taxon>
        <taxon>Spiralia</taxon>
        <taxon>Gnathifera</taxon>
        <taxon>Rotifera</taxon>
        <taxon>Eurotatoria</taxon>
        <taxon>Bdelloidea</taxon>
        <taxon>Philodinida</taxon>
        <taxon>Philodinidae</taxon>
        <taxon>Rotaria</taxon>
    </lineage>
</organism>
<feature type="compositionally biased region" description="Polar residues" evidence="1">
    <location>
        <begin position="555"/>
        <end position="583"/>
    </location>
</feature>
<feature type="compositionally biased region" description="Basic and acidic residues" evidence="1">
    <location>
        <begin position="333"/>
        <end position="349"/>
    </location>
</feature>
<feature type="region of interest" description="Disordered" evidence="1">
    <location>
        <begin position="317"/>
        <end position="710"/>
    </location>
</feature>
<feature type="compositionally biased region" description="Basic and acidic residues" evidence="1">
    <location>
        <begin position="434"/>
        <end position="443"/>
    </location>
</feature>
<feature type="compositionally biased region" description="Basic and acidic residues" evidence="1">
    <location>
        <begin position="490"/>
        <end position="505"/>
    </location>
</feature>
<dbReference type="AlphaFoldDB" id="A0A821CVE8"/>
<dbReference type="Proteomes" id="UP000663865">
    <property type="component" value="Unassembled WGS sequence"/>
</dbReference>
<evidence type="ECO:0000313" key="4">
    <source>
        <dbReference type="Proteomes" id="UP000663838"/>
    </source>
</evidence>
<feature type="compositionally biased region" description="Polar residues" evidence="1">
    <location>
        <begin position="511"/>
        <end position="535"/>
    </location>
</feature>
<proteinExistence type="predicted"/>
<evidence type="ECO:0000313" key="2">
    <source>
        <dbReference type="EMBL" id="CAF3338212.1"/>
    </source>
</evidence>
<dbReference type="EMBL" id="CAJOBS010000615">
    <property type="protein sequence ID" value="CAF4611995.1"/>
    <property type="molecule type" value="Genomic_DNA"/>
</dbReference>
<name>A0A821CVE8_9BILA</name>
<feature type="compositionally biased region" description="Polar residues" evidence="1">
    <location>
        <begin position="206"/>
        <end position="215"/>
    </location>
</feature>
<feature type="region of interest" description="Disordered" evidence="1">
    <location>
        <begin position="154"/>
        <end position="218"/>
    </location>
</feature>